<dbReference type="Pfam" id="PF08240">
    <property type="entry name" value="ADH_N"/>
    <property type="match status" value="1"/>
</dbReference>
<gene>
    <name evidence="10" type="ORF">DUNSADRAFT_8429</name>
</gene>
<keyword evidence="11" id="KW-1185">Reference proteome</keyword>
<dbReference type="SUPFAM" id="SSF50129">
    <property type="entry name" value="GroES-like"/>
    <property type="match status" value="1"/>
</dbReference>
<dbReference type="SMART" id="SM00829">
    <property type="entry name" value="PKS_ER"/>
    <property type="match status" value="1"/>
</dbReference>
<dbReference type="InterPro" id="IPR013154">
    <property type="entry name" value="ADH-like_N"/>
</dbReference>
<dbReference type="InterPro" id="IPR020843">
    <property type="entry name" value="ER"/>
</dbReference>
<evidence type="ECO:0000313" key="10">
    <source>
        <dbReference type="EMBL" id="KAF5834789.1"/>
    </source>
</evidence>
<sequence>MLPHSALSKAAKALFWTNQRVSFSAMEGFHSKAKALMYDTSGEPEKVLKLQELDVGQPQEGQLLLRFLRAPINPSDINTIQGKYPIKHQLPSIPGHEGVAEVVALGNKVSGFSVGDRVVPIHPGQGTWRTGGVFNAKHFWRVPRDLPLEAAATLCINPTTALAMLERFVSLSPGDVVVQNGATSAVGQAVIQLAKAKGLQTVNIIRDRPNWAETEDWLKKLGADVVTTEEKLLESLSTCSFPNAFLVCEGDKQMFASLSSDLPPYPHHEGRVHAIIFFFHASFSPSFCK</sequence>
<dbReference type="CDD" id="cd08290">
    <property type="entry name" value="ETR"/>
    <property type="match status" value="1"/>
</dbReference>
<evidence type="ECO:0000256" key="5">
    <source>
        <dbReference type="ARBA" id="ARBA00023098"/>
    </source>
</evidence>
<evidence type="ECO:0000256" key="8">
    <source>
        <dbReference type="ARBA" id="ARBA00048843"/>
    </source>
</evidence>
<accession>A0ABQ7GJK9</accession>
<keyword evidence="5" id="KW-0443">Lipid metabolism</keyword>
<evidence type="ECO:0000313" key="11">
    <source>
        <dbReference type="Proteomes" id="UP000815325"/>
    </source>
</evidence>
<keyword evidence="4" id="KW-0560">Oxidoreductase</keyword>
<evidence type="ECO:0000256" key="2">
    <source>
        <dbReference type="ARBA" id="ARBA00022832"/>
    </source>
</evidence>
<organism evidence="10 11">
    <name type="scientific">Dunaliella salina</name>
    <name type="common">Green alga</name>
    <name type="synonym">Protococcus salinus</name>
    <dbReference type="NCBI Taxonomy" id="3046"/>
    <lineage>
        <taxon>Eukaryota</taxon>
        <taxon>Viridiplantae</taxon>
        <taxon>Chlorophyta</taxon>
        <taxon>core chlorophytes</taxon>
        <taxon>Chlorophyceae</taxon>
        <taxon>CS clade</taxon>
        <taxon>Chlamydomonadales</taxon>
        <taxon>Dunaliellaceae</taxon>
        <taxon>Dunaliella</taxon>
    </lineage>
</organism>
<dbReference type="Proteomes" id="UP000815325">
    <property type="component" value="Unassembled WGS sequence"/>
</dbReference>
<dbReference type="EMBL" id="MU069738">
    <property type="protein sequence ID" value="KAF5834789.1"/>
    <property type="molecule type" value="Genomic_DNA"/>
</dbReference>
<keyword evidence="3" id="KW-0521">NADP</keyword>
<dbReference type="InterPro" id="IPR011032">
    <property type="entry name" value="GroES-like_sf"/>
</dbReference>
<feature type="domain" description="Enoyl reductase (ER)" evidence="9">
    <location>
        <begin position="46"/>
        <end position="276"/>
    </location>
</feature>
<name>A0ABQ7GJK9_DUNSA</name>
<evidence type="ECO:0000256" key="6">
    <source>
        <dbReference type="ARBA" id="ARBA00023160"/>
    </source>
</evidence>
<evidence type="ECO:0000256" key="3">
    <source>
        <dbReference type="ARBA" id="ARBA00022857"/>
    </source>
</evidence>
<comment type="catalytic activity">
    <reaction evidence="8">
        <text>a 2,3-saturated acyl-[ACP] + NADP(+) = a (2E)-enoyl-[ACP] + NADPH + H(+)</text>
        <dbReference type="Rhea" id="RHEA:22564"/>
        <dbReference type="Rhea" id="RHEA-COMP:9925"/>
        <dbReference type="Rhea" id="RHEA-COMP:9926"/>
        <dbReference type="ChEBI" id="CHEBI:15378"/>
        <dbReference type="ChEBI" id="CHEBI:57783"/>
        <dbReference type="ChEBI" id="CHEBI:58349"/>
        <dbReference type="ChEBI" id="CHEBI:78784"/>
        <dbReference type="ChEBI" id="CHEBI:78785"/>
        <dbReference type="EC" id="1.3.1.104"/>
    </reaction>
</comment>
<dbReference type="InterPro" id="IPR051034">
    <property type="entry name" value="Mito_Enoyl-ACP_Reductase"/>
</dbReference>
<dbReference type="PANTHER" id="PTHR43981">
    <property type="entry name" value="ENOYL-[ACYL-CARRIER-PROTEIN] REDUCTASE, MITOCHONDRIAL"/>
    <property type="match status" value="1"/>
</dbReference>
<evidence type="ECO:0000256" key="1">
    <source>
        <dbReference type="ARBA" id="ARBA00022516"/>
    </source>
</evidence>
<keyword evidence="1" id="KW-0444">Lipid biosynthesis</keyword>
<reference evidence="10" key="1">
    <citation type="submission" date="2017-08" db="EMBL/GenBank/DDBJ databases">
        <authorList>
            <person name="Polle J.E."/>
            <person name="Barry K."/>
            <person name="Cushman J."/>
            <person name="Schmutz J."/>
            <person name="Tran D."/>
            <person name="Hathwaick L.T."/>
            <person name="Yim W.C."/>
            <person name="Jenkins J."/>
            <person name="Mckie-Krisberg Z.M."/>
            <person name="Prochnik S."/>
            <person name="Lindquist E."/>
            <person name="Dockter R.B."/>
            <person name="Adam C."/>
            <person name="Molina H."/>
            <person name="Bunkerborg J."/>
            <person name="Jin E."/>
            <person name="Buchheim M."/>
            <person name="Magnuson J."/>
        </authorList>
    </citation>
    <scope>NUCLEOTIDE SEQUENCE</scope>
    <source>
        <strain evidence="10">CCAP 19/18</strain>
    </source>
</reference>
<evidence type="ECO:0000256" key="4">
    <source>
        <dbReference type="ARBA" id="ARBA00023002"/>
    </source>
</evidence>
<protein>
    <recommendedName>
        <fullName evidence="7">enoyl-[acyl-carrier-protein] reductase</fullName>
        <ecNumber evidence="7">1.3.1.104</ecNumber>
    </recommendedName>
</protein>
<evidence type="ECO:0000259" key="9">
    <source>
        <dbReference type="SMART" id="SM00829"/>
    </source>
</evidence>
<dbReference type="Gene3D" id="3.90.180.10">
    <property type="entry name" value="Medium-chain alcohol dehydrogenases, catalytic domain"/>
    <property type="match status" value="1"/>
</dbReference>
<keyword evidence="6" id="KW-0275">Fatty acid biosynthesis</keyword>
<proteinExistence type="predicted"/>
<evidence type="ECO:0000256" key="7">
    <source>
        <dbReference type="ARBA" id="ARBA00038963"/>
    </source>
</evidence>
<keyword evidence="2" id="KW-0276">Fatty acid metabolism</keyword>
<dbReference type="PANTHER" id="PTHR43981:SF2">
    <property type="entry name" value="ENOYL-[ACYL-CARRIER-PROTEIN] REDUCTASE, MITOCHONDRIAL"/>
    <property type="match status" value="1"/>
</dbReference>
<dbReference type="EC" id="1.3.1.104" evidence="7"/>
<dbReference type="Gene3D" id="3.40.50.720">
    <property type="entry name" value="NAD(P)-binding Rossmann-like Domain"/>
    <property type="match status" value="1"/>
</dbReference>
<comment type="caution">
    <text evidence="10">The sequence shown here is derived from an EMBL/GenBank/DDBJ whole genome shotgun (WGS) entry which is preliminary data.</text>
</comment>